<keyword evidence="3 4" id="KW-0378">Hydrolase</keyword>
<dbReference type="Gene3D" id="2.60.40.1180">
    <property type="entry name" value="Golgi alpha-mannosidase II"/>
    <property type="match status" value="1"/>
</dbReference>
<comment type="caution">
    <text evidence="7">The sequence shown here is derived from an EMBL/GenBank/DDBJ whole genome shotgun (WGS) entry which is preliminary data.</text>
</comment>
<feature type="chain" id="PRO_5034949471" evidence="5">
    <location>
        <begin position="22"/>
        <end position="537"/>
    </location>
</feature>
<feature type="signal peptide" evidence="5">
    <location>
        <begin position="1"/>
        <end position="21"/>
    </location>
</feature>
<evidence type="ECO:0000256" key="1">
    <source>
        <dbReference type="ARBA" id="ARBA00005382"/>
    </source>
</evidence>
<dbReference type="EMBL" id="JACGCI010000062">
    <property type="protein sequence ID" value="KAF6749507.1"/>
    <property type="molecule type" value="Genomic_DNA"/>
</dbReference>
<dbReference type="InterPro" id="IPR017853">
    <property type="entry name" value="GH"/>
</dbReference>
<dbReference type="SUPFAM" id="SSF51445">
    <property type="entry name" value="(Trans)glycosidases"/>
    <property type="match status" value="1"/>
</dbReference>
<dbReference type="AlphaFoldDB" id="A0A8H6M2T2"/>
<dbReference type="PANTHER" id="PTHR11069">
    <property type="entry name" value="GLUCOSYLCERAMIDASE"/>
    <property type="match status" value="1"/>
</dbReference>
<feature type="domain" description="Glycosyl hydrolase family 30 TIM-barrel" evidence="6">
    <location>
        <begin position="72"/>
        <end position="360"/>
    </location>
</feature>
<dbReference type="Proteomes" id="UP000521943">
    <property type="component" value="Unassembled WGS sequence"/>
</dbReference>
<evidence type="ECO:0000256" key="3">
    <source>
        <dbReference type="ARBA" id="ARBA00022801"/>
    </source>
</evidence>
<dbReference type="GO" id="GO:0004348">
    <property type="term" value="F:glucosylceramidase activity"/>
    <property type="evidence" value="ECO:0007669"/>
    <property type="project" value="InterPro"/>
</dbReference>
<comment type="similarity">
    <text evidence="1 4">Belongs to the glycosyl hydrolase 30 family.</text>
</comment>
<protein>
    <submittedName>
        <fullName evidence="7">Glycoside hydrolase</fullName>
    </submittedName>
</protein>
<dbReference type="Gene3D" id="3.20.20.80">
    <property type="entry name" value="Glycosidases"/>
    <property type="match status" value="1"/>
</dbReference>
<dbReference type="GO" id="GO:0016020">
    <property type="term" value="C:membrane"/>
    <property type="evidence" value="ECO:0007669"/>
    <property type="project" value="GOC"/>
</dbReference>
<name>A0A8H6M2T2_9AGAR</name>
<keyword evidence="8" id="KW-1185">Reference proteome</keyword>
<evidence type="ECO:0000256" key="4">
    <source>
        <dbReference type="RuleBase" id="RU361188"/>
    </source>
</evidence>
<reference evidence="7 8" key="1">
    <citation type="submission" date="2020-07" db="EMBL/GenBank/DDBJ databases">
        <title>Comparative genomics of pyrophilous fungi reveals a link between fire events and developmental genes.</title>
        <authorList>
            <consortium name="DOE Joint Genome Institute"/>
            <person name="Steindorff A.S."/>
            <person name="Carver A."/>
            <person name="Calhoun S."/>
            <person name="Stillman K."/>
            <person name="Liu H."/>
            <person name="Lipzen A."/>
            <person name="Pangilinan J."/>
            <person name="Labutti K."/>
            <person name="Bruns T.D."/>
            <person name="Grigoriev I.V."/>
        </authorList>
    </citation>
    <scope>NUCLEOTIDE SEQUENCE [LARGE SCALE GENOMIC DNA]</scope>
    <source>
        <strain evidence="7 8">CBS 144469</strain>
    </source>
</reference>
<dbReference type="InterPro" id="IPR013780">
    <property type="entry name" value="Glyco_hydro_b"/>
</dbReference>
<dbReference type="PANTHER" id="PTHR11069:SF23">
    <property type="entry name" value="LYSOSOMAL ACID GLUCOSYLCERAMIDASE"/>
    <property type="match status" value="1"/>
</dbReference>
<sequence>MIISRTAPAVVCLLSLGLSSAQEISDVWQTTWNRTSLFQFQNQSPVPTFTSKVASAISNIVLNEAKVYQPVLGFGGTFTDSSAQLLAGLKTTNSTSYWSLLNYMFSPIEGANSAGLSYLRVPLGATDFSTEVYSYDEVDGDHCLNDLDVNSARPYIFEILKDIQSINNMLRPAWMKDSGTAFGGALQEEYLPMFAHYLLKLLEAFQSKGIKAYAISVQNEPMYETTTDPTTTYTPEIEGHVATLLKKLMIMKGFGDTKLIGFEQNWDQASGYATQLMKVAGGAFDGVAFHCAAGSVGQQDAFHAAFPEKEIYLTECSGTLGTDWWGDTKWYMDNIFIGSIEHNAQTAMMWNLALDASGNPMLPGATGCGTNGCRGIVTINGNGTWSVNQELAQASKGIIPRDIGGPSARRIGVAVQGTMSATLRVGAYVTYRTSSKDAPRYSLVVLNWNDSASSGWNPQPVTTTIEFRGKRATFTFPVGVTTLSWYAANITQLATREDDFLVDPMERDTHHRGHSIPSESGLKFLEFNPQRGCSALQ</sequence>
<evidence type="ECO:0000256" key="2">
    <source>
        <dbReference type="ARBA" id="ARBA00022729"/>
    </source>
</evidence>
<dbReference type="InterPro" id="IPR001139">
    <property type="entry name" value="Glyco_hydro_30"/>
</dbReference>
<dbReference type="Pfam" id="PF02055">
    <property type="entry name" value="Glyco_hydro_30"/>
    <property type="match status" value="1"/>
</dbReference>
<dbReference type="InterPro" id="IPR033453">
    <property type="entry name" value="Glyco_hydro_30_TIM-barrel"/>
</dbReference>
<evidence type="ECO:0000259" key="6">
    <source>
        <dbReference type="Pfam" id="PF02055"/>
    </source>
</evidence>
<gene>
    <name evidence="7" type="ORF">DFP72DRAFT_912798</name>
</gene>
<evidence type="ECO:0000256" key="5">
    <source>
        <dbReference type="SAM" id="SignalP"/>
    </source>
</evidence>
<evidence type="ECO:0000313" key="7">
    <source>
        <dbReference type="EMBL" id="KAF6749507.1"/>
    </source>
</evidence>
<organism evidence="7 8">
    <name type="scientific">Ephemerocybe angulata</name>
    <dbReference type="NCBI Taxonomy" id="980116"/>
    <lineage>
        <taxon>Eukaryota</taxon>
        <taxon>Fungi</taxon>
        <taxon>Dikarya</taxon>
        <taxon>Basidiomycota</taxon>
        <taxon>Agaricomycotina</taxon>
        <taxon>Agaricomycetes</taxon>
        <taxon>Agaricomycetidae</taxon>
        <taxon>Agaricales</taxon>
        <taxon>Agaricineae</taxon>
        <taxon>Psathyrellaceae</taxon>
        <taxon>Ephemerocybe</taxon>
    </lineage>
</organism>
<keyword evidence="2 5" id="KW-0732">Signal</keyword>
<accession>A0A8H6M2T2</accession>
<evidence type="ECO:0000313" key="8">
    <source>
        <dbReference type="Proteomes" id="UP000521943"/>
    </source>
</evidence>
<dbReference type="GO" id="GO:0006680">
    <property type="term" value="P:glucosylceramide catabolic process"/>
    <property type="evidence" value="ECO:0007669"/>
    <property type="project" value="TreeGrafter"/>
</dbReference>
<dbReference type="OrthoDB" id="2160638at2759"/>
<proteinExistence type="inferred from homology"/>
<keyword evidence="4" id="KW-0326">Glycosidase</keyword>